<evidence type="ECO:0000256" key="7">
    <source>
        <dbReference type="PIRNR" id="PIRNR037092"/>
    </source>
</evidence>
<evidence type="ECO:0000256" key="4">
    <source>
        <dbReference type="ARBA" id="ARBA00022737"/>
    </source>
</evidence>
<keyword evidence="5 7" id="KW-0653">Protein transport</keyword>
<comment type="function">
    <text evidence="7">Part of the AP-3 complex, an adaptor-related complex which seems to be clathrin-associated. The complex is associated with the Golgi region as well as more peripheral structures. It facilitates the budding of vesicles from the Golgi membrane and may be directly involved in trafficking to the vacuole. It also function in maintaining the identity of lytic vacuoles and in regulating the transition between storage and lytic vacuoles.</text>
</comment>
<comment type="subcellular location">
    <subcellularLocation>
        <location evidence="1">Endomembrane system</location>
    </subcellularLocation>
    <subcellularLocation>
        <location evidence="7">Golgi apparatus</location>
    </subcellularLocation>
</comment>
<dbReference type="AlphaFoldDB" id="A0A833VXI2"/>
<comment type="caution">
    <text evidence="10">The sequence shown here is derived from an EMBL/GenBank/DDBJ whole genome shotgun (WGS) entry which is preliminary data.</text>
</comment>
<comment type="similarity">
    <text evidence="2 7">Belongs to the adaptor complexes large subunit family.</text>
</comment>
<evidence type="ECO:0000313" key="10">
    <source>
        <dbReference type="EMBL" id="KAF3339763.1"/>
    </source>
</evidence>
<evidence type="ECO:0000256" key="1">
    <source>
        <dbReference type="ARBA" id="ARBA00004308"/>
    </source>
</evidence>
<comment type="subunit">
    <text evidence="7">Adaptor protein complex 3 (AP-3) is a heterotetramer.</text>
</comment>
<evidence type="ECO:0000256" key="2">
    <source>
        <dbReference type="ARBA" id="ARBA00006613"/>
    </source>
</evidence>
<dbReference type="InterPro" id="IPR011989">
    <property type="entry name" value="ARM-like"/>
</dbReference>
<gene>
    <name evidence="10" type="ORF">FCM35_KLT15534</name>
</gene>
<evidence type="ECO:0000256" key="3">
    <source>
        <dbReference type="ARBA" id="ARBA00022448"/>
    </source>
</evidence>
<keyword evidence="11" id="KW-1185">Reference proteome</keyword>
<keyword evidence="6" id="KW-0472">Membrane</keyword>
<dbReference type="EMBL" id="SWLB01000003">
    <property type="protein sequence ID" value="KAF3339763.1"/>
    <property type="molecule type" value="Genomic_DNA"/>
</dbReference>
<feature type="region of interest" description="Disordered" evidence="8">
    <location>
        <begin position="786"/>
        <end position="857"/>
    </location>
</feature>
<feature type="region of interest" description="Disordered" evidence="8">
    <location>
        <begin position="752"/>
        <end position="773"/>
    </location>
</feature>
<accession>A0A833VXI2</accession>
<dbReference type="Gene3D" id="1.25.10.10">
    <property type="entry name" value="Leucine-rich Repeat Variant"/>
    <property type="match status" value="1"/>
</dbReference>
<dbReference type="PANTHER" id="PTHR22781">
    <property type="entry name" value="DELTA ADAPTIN-RELATED"/>
    <property type="match status" value="1"/>
</dbReference>
<dbReference type="GO" id="GO:0005794">
    <property type="term" value="C:Golgi apparatus"/>
    <property type="evidence" value="ECO:0007669"/>
    <property type="project" value="UniProtKB-SubCell"/>
</dbReference>
<evidence type="ECO:0000259" key="9">
    <source>
        <dbReference type="Pfam" id="PF01602"/>
    </source>
</evidence>
<dbReference type="GO" id="GO:0006896">
    <property type="term" value="P:Golgi to vacuole transport"/>
    <property type="evidence" value="ECO:0007669"/>
    <property type="project" value="TreeGrafter"/>
</dbReference>
<dbReference type="SUPFAM" id="SSF48371">
    <property type="entry name" value="ARM repeat"/>
    <property type="match status" value="1"/>
</dbReference>
<protein>
    <recommendedName>
        <fullName evidence="7">AP-3 complex subunit delta</fullName>
    </recommendedName>
</protein>
<feature type="compositionally biased region" description="Basic residues" evidence="8">
    <location>
        <begin position="825"/>
        <end position="836"/>
    </location>
</feature>
<evidence type="ECO:0000256" key="8">
    <source>
        <dbReference type="SAM" id="MobiDB-lite"/>
    </source>
</evidence>
<dbReference type="GO" id="GO:0030123">
    <property type="term" value="C:AP-3 adaptor complex"/>
    <property type="evidence" value="ECO:0007669"/>
    <property type="project" value="InterPro"/>
</dbReference>
<reference evidence="10" key="1">
    <citation type="submission" date="2020-01" db="EMBL/GenBank/DDBJ databases">
        <title>Genome sequence of Kobresia littledalei, the first chromosome-level genome in the family Cyperaceae.</title>
        <authorList>
            <person name="Qu G."/>
        </authorList>
    </citation>
    <scope>NUCLEOTIDE SEQUENCE</scope>
    <source>
        <strain evidence="10">C.B.Clarke</strain>
        <tissue evidence="10">Leaf</tissue>
    </source>
</reference>
<name>A0A833VXI2_9POAL</name>
<keyword evidence="3 7" id="KW-0813">Transport</keyword>
<dbReference type="Proteomes" id="UP000623129">
    <property type="component" value="Unassembled WGS sequence"/>
</dbReference>
<dbReference type="PIRSF" id="PIRSF037092">
    <property type="entry name" value="AP3_complex_delta"/>
    <property type="match status" value="1"/>
</dbReference>
<dbReference type="InterPro" id="IPR002553">
    <property type="entry name" value="Clathrin/coatomer_adapt-like_N"/>
</dbReference>
<sequence length="857" mass="94447">MAAPPSSTTVISSASSLADSLFQRSLDDLIKSLRSDPSSESVIISRAISEIHREIRSTDPLTKSIALQKLTYLSSLYFTSMSWAAFHTIELLPSSSLHTKRLAYLAASLSIHPSTTDLITLSTHQLHKDLTSLSNSSSSSPFLPSLPLQLLSLAASPDLSTHLAPDLVPLLSRPSPLQPKAVSAAYRVLSLCPSTVPVLFKPLVDCLSSDNPLTVSAAVGAFCELSAPPNDPSPYLPLAPEIYRVLVNSRSNWTLIKVLKIFSRLVPLEPRLGSRVVEPICQFLRESQAKSLVLECVKTVVTCLPTHTEAIQLAIGKIKELLSADDDPNLRYLGLQTLRMLAPQHLWALEENREVVAQSLIDPDRSISCEALRLMMAMTLQGNSVEICTLLVKQAAKSDPEFANEILDSVLTSCAKDFYELVVDFDWYVSLLGEMARIPHCMKGDEISRQLVDIGLRVRDARPELVRVARELLIDPSLLGNHFLYTVLSAAAWISGEYVEFSKDPMELVEALLQPRTSLLPTSARAVYIQSVLKVLTFSCNSYLEESGSAVNNTVITRMLSLIEMTVGPLAESDEAEVEDRVRNLLGAVRLVGNIKDHSGDKDKDGMIYEVVKGMVHLFSDEMGPVSTNAQKRVAVPDDLDLKENLADLSEFISDDDVDNATQFRSKDSILLYPRNHNASEEVELGPTRLAESTSLEEHRKRHGLYYLSSDKEARESELTEDYPLVNEKLLPLNGDTARRVKVTKPRPTVVKLDEGEDLKTSSSLSNKEEAKDDALSGAIMDALLGKNGEGPASAFDASSSRQGTSKDKEREIKSKKSEEGESKNRHKGKRRHRHRKEPEPGVSASQEKPVIQDFLL</sequence>
<dbReference type="InterPro" id="IPR016024">
    <property type="entry name" value="ARM-type_fold"/>
</dbReference>
<feature type="domain" description="Clathrin/coatomer adaptor adaptin-like N-terminal" evidence="9">
    <location>
        <begin position="45"/>
        <end position="587"/>
    </location>
</feature>
<dbReference type="GO" id="GO:0010008">
    <property type="term" value="C:endosome membrane"/>
    <property type="evidence" value="ECO:0007669"/>
    <property type="project" value="TreeGrafter"/>
</dbReference>
<dbReference type="OrthoDB" id="10264595at2759"/>
<feature type="compositionally biased region" description="Basic and acidic residues" evidence="8">
    <location>
        <begin position="805"/>
        <end position="824"/>
    </location>
</feature>
<keyword evidence="7" id="KW-0333">Golgi apparatus</keyword>
<dbReference type="GO" id="GO:0006623">
    <property type="term" value="P:protein targeting to vacuole"/>
    <property type="evidence" value="ECO:0007669"/>
    <property type="project" value="TreeGrafter"/>
</dbReference>
<organism evidence="10 11">
    <name type="scientific">Carex littledalei</name>
    <dbReference type="NCBI Taxonomy" id="544730"/>
    <lineage>
        <taxon>Eukaryota</taxon>
        <taxon>Viridiplantae</taxon>
        <taxon>Streptophyta</taxon>
        <taxon>Embryophyta</taxon>
        <taxon>Tracheophyta</taxon>
        <taxon>Spermatophyta</taxon>
        <taxon>Magnoliopsida</taxon>
        <taxon>Liliopsida</taxon>
        <taxon>Poales</taxon>
        <taxon>Cyperaceae</taxon>
        <taxon>Cyperoideae</taxon>
        <taxon>Cariceae</taxon>
        <taxon>Carex</taxon>
        <taxon>Carex subgen. Euthyceras</taxon>
    </lineage>
</organism>
<evidence type="ECO:0000256" key="5">
    <source>
        <dbReference type="ARBA" id="ARBA00022927"/>
    </source>
</evidence>
<dbReference type="PANTHER" id="PTHR22781:SF12">
    <property type="entry name" value="AP-3 COMPLEX SUBUNIT DELTA-1"/>
    <property type="match status" value="1"/>
</dbReference>
<evidence type="ECO:0000256" key="6">
    <source>
        <dbReference type="ARBA" id="ARBA00023136"/>
    </source>
</evidence>
<evidence type="ECO:0000313" key="11">
    <source>
        <dbReference type="Proteomes" id="UP000623129"/>
    </source>
</evidence>
<dbReference type="FunFam" id="1.25.10.10:FF:000360">
    <property type="entry name" value="AP-3 complex subunit delta"/>
    <property type="match status" value="1"/>
</dbReference>
<dbReference type="Pfam" id="PF01602">
    <property type="entry name" value="Adaptin_N"/>
    <property type="match status" value="1"/>
</dbReference>
<keyword evidence="4" id="KW-0677">Repeat</keyword>
<dbReference type="InterPro" id="IPR017105">
    <property type="entry name" value="AP3_complex_dsu"/>
</dbReference>
<proteinExistence type="inferred from homology"/>